<keyword evidence="11 14" id="KW-1133">Transmembrane helix</keyword>
<dbReference type="Gene3D" id="1.10.287.130">
    <property type="match status" value="1"/>
</dbReference>
<dbReference type="PANTHER" id="PTHR45436">
    <property type="entry name" value="SENSOR HISTIDINE KINASE YKOH"/>
    <property type="match status" value="1"/>
</dbReference>
<dbReference type="GO" id="GO:0005524">
    <property type="term" value="F:ATP binding"/>
    <property type="evidence" value="ECO:0007669"/>
    <property type="project" value="UniProtKB-KW"/>
</dbReference>
<accession>A0A2N0WD87</accession>
<dbReference type="CDD" id="cd00082">
    <property type="entry name" value="HisKA"/>
    <property type="match status" value="1"/>
</dbReference>
<evidence type="ECO:0000256" key="9">
    <source>
        <dbReference type="ARBA" id="ARBA00022777"/>
    </source>
</evidence>
<evidence type="ECO:0000256" key="1">
    <source>
        <dbReference type="ARBA" id="ARBA00000085"/>
    </source>
</evidence>
<dbReference type="Gene3D" id="3.30.565.10">
    <property type="entry name" value="Histidine kinase-like ATPase, C-terminal domain"/>
    <property type="match status" value="1"/>
</dbReference>
<keyword evidence="10 14" id="KW-0067">ATP-binding</keyword>
<organism evidence="17 18">
    <name type="scientific">Acinetobacter proteolyticus</name>
    <dbReference type="NCBI Taxonomy" id="1776741"/>
    <lineage>
        <taxon>Bacteria</taxon>
        <taxon>Pseudomonadati</taxon>
        <taxon>Pseudomonadota</taxon>
        <taxon>Gammaproteobacteria</taxon>
        <taxon>Moraxellales</taxon>
        <taxon>Moraxellaceae</taxon>
        <taxon>Acinetobacter</taxon>
    </lineage>
</organism>
<dbReference type="InterPro" id="IPR036097">
    <property type="entry name" value="HisK_dim/P_sf"/>
</dbReference>
<dbReference type="SUPFAM" id="SSF47384">
    <property type="entry name" value="Homodimeric domain of signal transducing histidine kinase"/>
    <property type="match status" value="1"/>
</dbReference>
<evidence type="ECO:0000256" key="11">
    <source>
        <dbReference type="ARBA" id="ARBA00022989"/>
    </source>
</evidence>
<protein>
    <recommendedName>
        <fullName evidence="14">Sensor protein</fullName>
        <ecNumber evidence="14">2.7.13.3</ecNumber>
    </recommendedName>
</protein>
<keyword evidence="4 14" id="KW-0997">Cell inner membrane</keyword>
<feature type="domain" description="Histidine kinase" evidence="15">
    <location>
        <begin position="243"/>
        <end position="458"/>
    </location>
</feature>
<dbReference type="InterPro" id="IPR003594">
    <property type="entry name" value="HATPase_dom"/>
</dbReference>
<sequence>MNIMGKLSLASRLSLAFSLISCVVFISIGGLSYQNFREMVYTQQDKALAARIKRMEVFLTDAHTVQILGKYPKLYENMVGHEDSIFIVKDAQHDLIKINPLQVNIPEFNYSNQIQYANNIAKHPSTRFAFQSIQYGQQQYHLIAGQQWAAVNMMLKQYFWKIVLYSGLGILCSSLLGFVVGHYLFRSMRHLIAETNNINVQKLNSRIHVRSNNIEVQQLSHAMNEMLEKIQQDYQKLAQFSEDIAHELRTPLNNLMGQTQIILSQSRPLEELENLLYSHLEEYERLTKMIESMLFIARAEYAEYGLEKQALNVKQLLKTIVDYFDCVIEEHQMSVVFDLSDDLGIVANSALMQRAIANLISNAILHGKEQGVIALQASQSDQHVVIVVKTEGVFIDEKHLPYLFDRFYQVDESRQQKAQTGGLGLAIVSSIMQLHAGSTEVENRFEGVAFKLILPLKN</sequence>
<keyword evidence="12 14" id="KW-0902">Two-component regulatory system</keyword>
<dbReference type="RefSeq" id="WP_101236837.1">
    <property type="nucleotide sequence ID" value="NZ_PISJ01000015.1"/>
</dbReference>
<dbReference type="InterPro" id="IPR005467">
    <property type="entry name" value="His_kinase_dom"/>
</dbReference>
<feature type="transmembrane region" description="Helical" evidence="14">
    <location>
        <begin position="162"/>
        <end position="185"/>
    </location>
</feature>
<dbReference type="InterPro" id="IPR006290">
    <property type="entry name" value="CztS_silS_copS"/>
</dbReference>
<evidence type="ECO:0000313" key="17">
    <source>
        <dbReference type="EMBL" id="PKF32608.1"/>
    </source>
</evidence>
<keyword evidence="8 14" id="KW-0547">Nucleotide-binding</keyword>
<dbReference type="AlphaFoldDB" id="A0A2N0WD87"/>
<dbReference type="SMART" id="SM00388">
    <property type="entry name" value="HisKA"/>
    <property type="match status" value="1"/>
</dbReference>
<dbReference type="Proteomes" id="UP000233553">
    <property type="component" value="Unassembled WGS sequence"/>
</dbReference>
<keyword evidence="3 14" id="KW-1003">Cell membrane</keyword>
<evidence type="ECO:0000256" key="8">
    <source>
        <dbReference type="ARBA" id="ARBA00022741"/>
    </source>
</evidence>
<dbReference type="Pfam" id="PF00512">
    <property type="entry name" value="HisKA"/>
    <property type="match status" value="1"/>
</dbReference>
<evidence type="ECO:0000256" key="7">
    <source>
        <dbReference type="ARBA" id="ARBA00022692"/>
    </source>
</evidence>
<evidence type="ECO:0000256" key="4">
    <source>
        <dbReference type="ARBA" id="ARBA00022519"/>
    </source>
</evidence>
<keyword evidence="9 14" id="KW-0418">Kinase</keyword>
<evidence type="ECO:0000256" key="13">
    <source>
        <dbReference type="ARBA" id="ARBA00023136"/>
    </source>
</evidence>
<dbReference type="GO" id="GO:0005886">
    <property type="term" value="C:plasma membrane"/>
    <property type="evidence" value="ECO:0007669"/>
    <property type="project" value="UniProtKB-SubCell"/>
</dbReference>
<comment type="function">
    <text evidence="14">Member of a two-component regulatory system.</text>
</comment>
<dbReference type="Pfam" id="PF00672">
    <property type="entry name" value="HAMP"/>
    <property type="match status" value="1"/>
</dbReference>
<dbReference type="PANTHER" id="PTHR45436:SF3">
    <property type="entry name" value="SENSOR HISTIDINE KINASE HPRS"/>
    <property type="match status" value="1"/>
</dbReference>
<dbReference type="InterPro" id="IPR003661">
    <property type="entry name" value="HisK_dim/P_dom"/>
</dbReference>
<dbReference type="EMBL" id="PISJ01000015">
    <property type="protein sequence ID" value="PKF32608.1"/>
    <property type="molecule type" value="Genomic_DNA"/>
</dbReference>
<dbReference type="SUPFAM" id="SSF55874">
    <property type="entry name" value="ATPase domain of HSP90 chaperone/DNA topoisomerase II/histidine kinase"/>
    <property type="match status" value="1"/>
</dbReference>
<dbReference type="PROSITE" id="PS50109">
    <property type="entry name" value="HIS_KIN"/>
    <property type="match status" value="1"/>
</dbReference>
<comment type="subcellular location">
    <subcellularLocation>
        <location evidence="2 14">Cell inner membrane</location>
    </subcellularLocation>
</comment>
<comment type="catalytic activity">
    <reaction evidence="1 14">
        <text>ATP + protein L-histidine = ADP + protein N-phospho-L-histidine.</text>
        <dbReference type="EC" id="2.7.13.3"/>
    </reaction>
</comment>
<keyword evidence="13 14" id="KW-0472">Membrane</keyword>
<evidence type="ECO:0000256" key="14">
    <source>
        <dbReference type="RuleBase" id="RU364088"/>
    </source>
</evidence>
<dbReference type="InterPro" id="IPR050428">
    <property type="entry name" value="TCS_sensor_his_kinase"/>
</dbReference>
<evidence type="ECO:0000256" key="6">
    <source>
        <dbReference type="ARBA" id="ARBA00022679"/>
    </source>
</evidence>
<comment type="caution">
    <text evidence="17">The sequence shown here is derived from an EMBL/GenBank/DDBJ whole genome shotgun (WGS) entry which is preliminary data.</text>
</comment>
<evidence type="ECO:0000256" key="5">
    <source>
        <dbReference type="ARBA" id="ARBA00022553"/>
    </source>
</evidence>
<evidence type="ECO:0000259" key="15">
    <source>
        <dbReference type="PROSITE" id="PS50109"/>
    </source>
</evidence>
<proteinExistence type="predicted"/>
<evidence type="ECO:0000256" key="12">
    <source>
        <dbReference type="ARBA" id="ARBA00023012"/>
    </source>
</evidence>
<evidence type="ECO:0000256" key="3">
    <source>
        <dbReference type="ARBA" id="ARBA00022475"/>
    </source>
</evidence>
<dbReference type="NCBIfam" id="TIGR01386">
    <property type="entry name" value="cztS_silS_copS"/>
    <property type="match status" value="1"/>
</dbReference>
<evidence type="ECO:0000313" key="18">
    <source>
        <dbReference type="Proteomes" id="UP000233553"/>
    </source>
</evidence>
<dbReference type="Gene3D" id="6.10.340.10">
    <property type="match status" value="1"/>
</dbReference>
<dbReference type="InterPro" id="IPR036890">
    <property type="entry name" value="HATPase_C_sf"/>
</dbReference>
<dbReference type="Pfam" id="PF02518">
    <property type="entry name" value="HATPase_c"/>
    <property type="match status" value="1"/>
</dbReference>
<name>A0A2N0WD87_9GAMM</name>
<keyword evidence="5" id="KW-0597">Phosphoprotein</keyword>
<feature type="domain" description="HAMP" evidence="16">
    <location>
        <begin position="182"/>
        <end position="235"/>
    </location>
</feature>
<reference evidence="17 18" key="1">
    <citation type="submission" date="2017-12" db="EMBL/GenBank/DDBJ databases">
        <title>Draft Genome sequences of multiple microbial strains isolated from spacecraft associated surfaces.</title>
        <authorList>
            <person name="Seuylemezian A."/>
            <person name="Vaishampayan P."/>
            <person name="Venkateswaran K."/>
        </authorList>
    </citation>
    <scope>NUCLEOTIDE SEQUENCE [LARGE SCALE GENOMIC DNA]</scope>
    <source>
        <strain evidence="17 18">2P01AA</strain>
    </source>
</reference>
<dbReference type="InterPro" id="IPR003660">
    <property type="entry name" value="HAMP_dom"/>
</dbReference>
<dbReference type="PROSITE" id="PS50885">
    <property type="entry name" value="HAMP"/>
    <property type="match status" value="1"/>
</dbReference>
<gene>
    <name evidence="17" type="ORF">CW311_13315</name>
</gene>
<dbReference type="CDD" id="cd06225">
    <property type="entry name" value="HAMP"/>
    <property type="match status" value="1"/>
</dbReference>
<keyword evidence="6 14" id="KW-0808">Transferase</keyword>
<evidence type="ECO:0000256" key="10">
    <source>
        <dbReference type="ARBA" id="ARBA00022840"/>
    </source>
</evidence>
<feature type="transmembrane region" description="Helical" evidence="14">
    <location>
        <begin position="12"/>
        <end position="33"/>
    </location>
</feature>
<dbReference type="EC" id="2.7.13.3" evidence="14"/>
<dbReference type="CDD" id="cd00075">
    <property type="entry name" value="HATPase"/>
    <property type="match status" value="1"/>
</dbReference>
<evidence type="ECO:0000256" key="2">
    <source>
        <dbReference type="ARBA" id="ARBA00004533"/>
    </source>
</evidence>
<keyword evidence="7 14" id="KW-0812">Transmembrane</keyword>
<dbReference type="GO" id="GO:0000155">
    <property type="term" value="F:phosphorelay sensor kinase activity"/>
    <property type="evidence" value="ECO:0007669"/>
    <property type="project" value="InterPro"/>
</dbReference>
<dbReference type="SMART" id="SM00387">
    <property type="entry name" value="HATPase_c"/>
    <property type="match status" value="1"/>
</dbReference>
<evidence type="ECO:0000259" key="16">
    <source>
        <dbReference type="PROSITE" id="PS50885"/>
    </source>
</evidence>
<dbReference type="PRINTS" id="PR00344">
    <property type="entry name" value="BCTRLSENSOR"/>
</dbReference>
<dbReference type="InterPro" id="IPR004358">
    <property type="entry name" value="Sig_transdc_His_kin-like_C"/>
</dbReference>